<organism evidence="1 2">
    <name type="scientific">Lasiosphaeria hispida</name>
    <dbReference type="NCBI Taxonomy" id="260671"/>
    <lineage>
        <taxon>Eukaryota</taxon>
        <taxon>Fungi</taxon>
        <taxon>Dikarya</taxon>
        <taxon>Ascomycota</taxon>
        <taxon>Pezizomycotina</taxon>
        <taxon>Sordariomycetes</taxon>
        <taxon>Sordariomycetidae</taxon>
        <taxon>Sordariales</taxon>
        <taxon>Lasiosphaeriaceae</taxon>
        <taxon>Lasiosphaeria</taxon>
    </lineage>
</organism>
<reference evidence="1" key="1">
    <citation type="journal article" date="2023" name="Mol. Phylogenet. Evol.">
        <title>Genome-scale phylogeny and comparative genomics of the fungal order Sordariales.</title>
        <authorList>
            <person name="Hensen N."/>
            <person name="Bonometti L."/>
            <person name="Westerberg I."/>
            <person name="Brannstrom I.O."/>
            <person name="Guillou S."/>
            <person name="Cros-Aarteil S."/>
            <person name="Calhoun S."/>
            <person name="Haridas S."/>
            <person name="Kuo A."/>
            <person name="Mondo S."/>
            <person name="Pangilinan J."/>
            <person name="Riley R."/>
            <person name="LaButti K."/>
            <person name="Andreopoulos B."/>
            <person name="Lipzen A."/>
            <person name="Chen C."/>
            <person name="Yan M."/>
            <person name="Daum C."/>
            <person name="Ng V."/>
            <person name="Clum A."/>
            <person name="Steindorff A."/>
            <person name="Ohm R.A."/>
            <person name="Martin F."/>
            <person name="Silar P."/>
            <person name="Natvig D.O."/>
            <person name="Lalanne C."/>
            <person name="Gautier V."/>
            <person name="Ament-Velasquez S.L."/>
            <person name="Kruys A."/>
            <person name="Hutchinson M.I."/>
            <person name="Powell A.J."/>
            <person name="Barry K."/>
            <person name="Miller A.N."/>
            <person name="Grigoriev I.V."/>
            <person name="Debuchy R."/>
            <person name="Gladieux P."/>
            <person name="Hiltunen Thoren M."/>
            <person name="Johannesson H."/>
        </authorList>
    </citation>
    <scope>NUCLEOTIDE SEQUENCE</scope>
    <source>
        <strain evidence="1">CBS 955.72</strain>
    </source>
</reference>
<sequence>MQAFLNSLVPEEAATLGHLAATKPDKMRRALQAVASDIETMDTVASDISPAKEPVTDYITKIDVRCELFTKLRAMAAQQLEPHSWRDHAHATMLAVFMVARPSTPGLRGKLRNHLPTRLRDAASQCSWAPSYQSMYERFFCVFLFFLPRPTYISPAVPKGRPDTQRTFLGRSSLGGAAGEVVGRGDPSRRW</sequence>
<dbReference type="Proteomes" id="UP001275084">
    <property type="component" value="Unassembled WGS sequence"/>
</dbReference>
<proteinExistence type="predicted"/>
<comment type="caution">
    <text evidence="1">The sequence shown here is derived from an EMBL/GenBank/DDBJ whole genome shotgun (WGS) entry which is preliminary data.</text>
</comment>
<evidence type="ECO:0000313" key="2">
    <source>
        <dbReference type="Proteomes" id="UP001275084"/>
    </source>
</evidence>
<dbReference type="EMBL" id="JAUIQD010000004">
    <property type="protein sequence ID" value="KAK3352421.1"/>
    <property type="molecule type" value="Genomic_DNA"/>
</dbReference>
<accession>A0AAJ0HGU8</accession>
<name>A0AAJ0HGU8_9PEZI</name>
<evidence type="ECO:0000313" key="1">
    <source>
        <dbReference type="EMBL" id="KAK3352421.1"/>
    </source>
</evidence>
<keyword evidence="2" id="KW-1185">Reference proteome</keyword>
<gene>
    <name evidence="1" type="ORF">B0T25DRAFT_185606</name>
</gene>
<dbReference type="AlphaFoldDB" id="A0AAJ0HGU8"/>
<protein>
    <submittedName>
        <fullName evidence="1">Uncharacterized protein</fullName>
    </submittedName>
</protein>
<reference evidence="1" key="2">
    <citation type="submission" date="2023-06" db="EMBL/GenBank/DDBJ databases">
        <authorList>
            <consortium name="Lawrence Berkeley National Laboratory"/>
            <person name="Haridas S."/>
            <person name="Hensen N."/>
            <person name="Bonometti L."/>
            <person name="Westerberg I."/>
            <person name="Brannstrom I.O."/>
            <person name="Guillou S."/>
            <person name="Cros-Aarteil S."/>
            <person name="Calhoun S."/>
            <person name="Kuo A."/>
            <person name="Mondo S."/>
            <person name="Pangilinan J."/>
            <person name="Riley R."/>
            <person name="Labutti K."/>
            <person name="Andreopoulos B."/>
            <person name="Lipzen A."/>
            <person name="Chen C."/>
            <person name="Yanf M."/>
            <person name="Daum C."/>
            <person name="Ng V."/>
            <person name="Clum A."/>
            <person name="Steindorff A."/>
            <person name="Ohm R."/>
            <person name="Martin F."/>
            <person name="Silar P."/>
            <person name="Natvig D."/>
            <person name="Lalanne C."/>
            <person name="Gautier V."/>
            <person name="Ament-Velasquez S.L."/>
            <person name="Kruys A."/>
            <person name="Hutchinson M.I."/>
            <person name="Powell A.J."/>
            <person name="Barry K."/>
            <person name="Miller A.N."/>
            <person name="Grigoriev I.V."/>
            <person name="Debuchy R."/>
            <person name="Gladieux P."/>
            <person name="Thoren M.H."/>
            <person name="Johannesson H."/>
        </authorList>
    </citation>
    <scope>NUCLEOTIDE SEQUENCE</scope>
    <source>
        <strain evidence="1">CBS 955.72</strain>
    </source>
</reference>